<keyword evidence="1" id="KW-0812">Transmembrane</keyword>
<feature type="transmembrane region" description="Helical" evidence="1">
    <location>
        <begin position="80"/>
        <end position="101"/>
    </location>
</feature>
<feature type="chain" id="PRO_5016371011" description="MFS general substrate transporter" evidence="2">
    <location>
        <begin position="19"/>
        <end position="408"/>
    </location>
</feature>
<feature type="transmembrane region" description="Helical" evidence="1">
    <location>
        <begin position="281"/>
        <end position="300"/>
    </location>
</feature>
<protein>
    <recommendedName>
        <fullName evidence="5">MFS general substrate transporter</fullName>
    </recommendedName>
</protein>
<dbReference type="RefSeq" id="XP_025370433.1">
    <property type="nucleotide sequence ID" value="XM_025513675.1"/>
</dbReference>
<keyword evidence="4" id="KW-1185">Reference proteome</keyword>
<feature type="signal peptide" evidence="2">
    <location>
        <begin position="1"/>
        <end position="18"/>
    </location>
</feature>
<evidence type="ECO:0000256" key="1">
    <source>
        <dbReference type="SAM" id="Phobius"/>
    </source>
</evidence>
<dbReference type="AlphaFoldDB" id="A0A316W3C3"/>
<proteinExistence type="predicted"/>
<evidence type="ECO:0000313" key="3">
    <source>
        <dbReference type="EMBL" id="PWN43273.1"/>
    </source>
</evidence>
<feature type="transmembrane region" description="Helical" evidence="1">
    <location>
        <begin position="166"/>
        <end position="185"/>
    </location>
</feature>
<dbReference type="OrthoDB" id="3361566at2759"/>
<keyword evidence="2" id="KW-0732">Signal</keyword>
<sequence length="408" mass="43959">MATTLVALVGTGVALSAALVQTSILSDPAKPLRAVFSACTNPRRASLSTDFTLGIFKPADDALCLALTYFKTLLSDGPGIGAASLLASVLIPMLFRLTYISVSPNNRTVLRGIALPIGFLLGGIAFGFGTFLSSVGSLVYIAGLYVQVISPKSSLPLLPSPAPAVYAANLANMIFIAILISMALFDVAGQNWLNATTAFCLSPLVVYFPLLFLGVRETVVPKTEEEARKELASYKAEEVSYCYERTWAYQRQVSLLSSTLYWYGLNRIVMDLIFLKSPLSYAAHFMLYQFFGTVWFLFLIRVAEHLTTRSVSPIHPITGQPRSDVQKECSIAIAAAPAGHPATETGLLGNSLVAILAGPGTAMSLWWAHGEERGGWMARRAWRETQAVGAKAVADSKAITDGQHAKRE</sequence>
<evidence type="ECO:0008006" key="5">
    <source>
        <dbReference type="Google" id="ProtNLM"/>
    </source>
</evidence>
<gene>
    <name evidence="3" type="ORF">IE81DRAFT_322568</name>
</gene>
<evidence type="ECO:0000313" key="4">
    <source>
        <dbReference type="Proteomes" id="UP000245783"/>
    </source>
</evidence>
<dbReference type="InParanoid" id="A0A316W3C3"/>
<name>A0A316W3C3_9BASI</name>
<organism evidence="3 4">
    <name type="scientific">Ceraceosorus guamensis</name>
    <dbReference type="NCBI Taxonomy" id="1522189"/>
    <lineage>
        <taxon>Eukaryota</taxon>
        <taxon>Fungi</taxon>
        <taxon>Dikarya</taxon>
        <taxon>Basidiomycota</taxon>
        <taxon>Ustilaginomycotina</taxon>
        <taxon>Exobasidiomycetes</taxon>
        <taxon>Ceraceosorales</taxon>
        <taxon>Ceraceosoraceae</taxon>
        <taxon>Ceraceosorus</taxon>
    </lineage>
</organism>
<keyword evidence="1" id="KW-1133">Transmembrane helix</keyword>
<dbReference type="GeneID" id="37035545"/>
<accession>A0A316W3C3</accession>
<dbReference type="Proteomes" id="UP000245783">
    <property type="component" value="Unassembled WGS sequence"/>
</dbReference>
<keyword evidence="1" id="KW-0472">Membrane</keyword>
<reference evidence="3 4" key="1">
    <citation type="journal article" date="2018" name="Mol. Biol. Evol.">
        <title>Broad Genomic Sampling Reveals a Smut Pathogenic Ancestry of the Fungal Clade Ustilaginomycotina.</title>
        <authorList>
            <person name="Kijpornyongpan T."/>
            <person name="Mondo S.J."/>
            <person name="Barry K."/>
            <person name="Sandor L."/>
            <person name="Lee J."/>
            <person name="Lipzen A."/>
            <person name="Pangilinan J."/>
            <person name="LaButti K."/>
            <person name="Hainaut M."/>
            <person name="Henrissat B."/>
            <person name="Grigoriev I.V."/>
            <person name="Spatafora J.W."/>
            <person name="Aime M.C."/>
        </authorList>
    </citation>
    <scope>NUCLEOTIDE SEQUENCE [LARGE SCALE GENOMIC DNA]</scope>
    <source>
        <strain evidence="3 4">MCA 4658</strain>
    </source>
</reference>
<feature type="transmembrane region" description="Helical" evidence="1">
    <location>
        <begin position="113"/>
        <end position="146"/>
    </location>
</feature>
<evidence type="ECO:0000256" key="2">
    <source>
        <dbReference type="SAM" id="SignalP"/>
    </source>
</evidence>
<feature type="transmembrane region" description="Helical" evidence="1">
    <location>
        <begin position="192"/>
        <end position="215"/>
    </location>
</feature>
<dbReference type="EMBL" id="KZ819371">
    <property type="protein sequence ID" value="PWN43273.1"/>
    <property type="molecule type" value="Genomic_DNA"/>
</dbReference>